<organism evidence="1 2">
    <name type="scientific">Nephila pilipes</name>
    <name type="common">Giant wood spider</name>
    <name type="synonym">Nephila maculata</name>
    <dbReference type="NCBI Taxonomy" id="299642"/>
    <lineage>
        <taxon>Eukaryota</taxon>
        <taxon>Metazoa</taxon>
        <taxon>Ecdysozoa</taxon>
        <taxon>Arthropoda</taxon>
        <taxon>Chelicerata</taxon>
        <taxon>Arachnida</taxon>
        <taxon>Araneae</taxon>
        <taxon>Araneomorphae</taxon>
        <taxon>Entelegynae</taxon>
        <taxon>Araneoidea</taxon>
        <taxon>Nephilidae</taxon>
        <taxon>Nephila</taxon>
    </lineage>
</organism>
<dbReference type="EMBL" id="BMAW01102872">
    <property type="protein sequence ID" value="GFT06319.1"/>
    <property type="molecule type" value="Genomic_DNA"/>
</dbReference>
<evidence type="ECO:0000313" key="1">
    <source>
        <dbReference type="EMBL" id="GFT06319.1"/>
    </source>
</evidence>
<protein>
    <submittedName>
        <fullName evidence="1">Uncharacterized protein</fullName>
    </submittedName>
</protein>
<evidence type="ECO:0000313" key="2">
    <source>
        <dbReference type="Proteomes" id="UP000887013"/>
    </source>
</evidence>
<comment type="caution">
    <text evidence="1">The sequence shown here is derived from an EMBL/GenBank/DDBJ whole genome shotgun (WGS) entry which is preliminary data.</text>
</comment>
<feature type="non-terminal residue" evidence="1">
    <location>
        <position position="1"/>
    </location>
</feature>
<proteinExistence type="predicted"/>
<keyword evidence="2" id="KW-1185">Reference proteome</keyword>
<dbReference type="Proteomes" id="UP000887013">
    <property type="component" value="Unassembled WGS sequence"/>
</dbReference>
<name>A0A8X6NCJ7_NEPPI</name>
<accession>A0A8X6NCJ7</accession>
<reference evidence="1" key="1">
    <citation type="submission" date="2020-08" db="EMBL/GenBank/DDBJ databases">
        <title>Multicomponent nature underlies the extraordinary mechanical properties of spider dragline silk.</title>
        <authorList>
            <person name="Kono N."/>
            <person name="Nakamura H."/>
            <person name="Mori M."/>
            <person name="Yoshida Y."/>
            <person name="Ohtoshi R."/>
            <person name="Malay A.D."/>
            <person name="Moran D.A.P."/>
            <person name="Tomita M."/>
            <person name="Numata K."/>
            <person name="Arakawa K."/>
        </authorList>
    </citation>
    <scope>NUCLEOTIDE SEQUENCE</scope>
</reference>
<dbReference type="AlphaFoldDB" id="A0A8X6NCJ7"/>
<sequence length="42" mass="4878">FKTRFHSVFNPTHIPPPLHLSQWETYLTLRSSSTPDPNHPPP</sequence>
<gene>
    <name evidence="1" type="ORF">NPIL_419791</name>
</gene>